<evidence type="ECO:0000313" key="1">
    <source>
        <dbReference type="EMBL" id="NEU73869.1"/>
    </source>
</evidence>
<proteinExistence type="predicted"/>
<name>A0A846HAV8_9CYAN</name>
<gene>
    <name evidence="1" type="ORF">PI95_015210</name>
</gene>
<dbReference type="Pfam" id="PF09876">
    <property type="entry name" value="DUF2103"/>
    <property type="match status" value="1"/>
</dbReference>
<protein>
    <submittedName>
        <fullName evidence="1">DUF2103 domain-containing protein</fullName>
    </submittedName>
</protein>
<dbReference type="EMBL" id="JTCM02000030">
    <property type="protein sequence ID" value="NEU73869.1"/>
    <property type="molecule type" value="Genomic_DNA"/>
</dbReference>
<dbReference type="AlphaFoldDB" id="A0A846HAV8"/>
<keyword evidence="2" id="KW-1185">Reference proteome</keyword>
<dbReference type="RefSeq" id="WP_039739458.1">
    <property type="nucleotide sequence ID" value="NZ_JTCM02000030.1"/>
</dbReference>
<comment type="caution">
    <text evidence="1">The sequence shown here is derived from an EMBL/GenBank/DDBJ whole genome shotgun (WGS) entry which is preliminary data.</text>
</comment>
<reference evidence="1 2" key="1">
    <citation type="journal article" date="2015" name="Genome Announc.">
        <title>Draft Genome Sequence of Cyanobacterium Hassallia byssoidea Strain VB512170, Isolated from Monuments in India.</title>
        <authorList>
            <person name="Singh D."/>
            <person name="Chandrababunaidu M.M."/>
            <person name="Panda A."/>
            <person name="Sen D."/>
            <person name="Bhattacharyya S."/>
            <person name="Adhikary S.P."/>
            <person name="Tripathy S."/>
        </authorList>
    </citation>
    <scope>NUCLEOTIDE SEQUENCE [LARGE SCALE GENOMIC DNA]</scope>
    <source>
        <strain evidence="1 2">VB512170</strain>
    </source>
</reference>
<dbReference type="InterPro" id="IPR018664">
    <property type="entry name" value="DUF2103_metal-binding"/>
</dbReference>
<dbReference type="Proteomes" id="UP000031549">
    <property type="component" value="Unassembled WGS sequence"/>
</dbReference>
<sequence length="97" mass="10774">MGKPTDARLVWNHSTHIPGLIPILERLCQHEGLQTVTPGVIGRVKGHCPKMQLRVSVPIRGGFKVIARQGKTVQEVFILTTLDQDELEQAIAIAMRK</sequence>
<evidence type="ECO:0000313" key="2">
    <source>
        <dbReference type="Proteomes" id="UP000031549"/>
    </source>
</evidence>
<accession>A0A846HAV8</accession>
<organism evidence="1 2">
    <name type="scientific">Hassallia byssoidea VB512170</name>
    <dbReference type="NCBI Taxonomy" id="1304833"/>
    <lineage>
        <taxon>Bacteria</taxon>
        <taxon>Bacillati</taxon>
        <taxon>Cyanobacteriota</taxon>
        <taxon>Cyanophyceae</taxon>
        <taxon>Nostocales</taxon>
        <taxon>Tolypothrichaceae</taxon>
        <taxon>Hassallia</taxon>
    </lineage>
</organism>